<keyword evidence="23" id="KW-1185">Reference proteome</keyword>
<evidence type="ECO:0000256" key="17">
    <source>
        <dbReference type="ARBA" id="ARBA00023136"/>
    </source>
</evidence>
<keyword evidence="19" id="KW-0175">Coiled coil</keyword>
<keyword evidence="5" id="KW-0597">Phosphoprotein</keyword>
<dbReference type="FunFam" id="3.40.50.1000:FF:000007">
    <property type="entry name" value="Calcium-transporting ATPase"/>
    <property type="match status" value="1"/>
</dbReference>
<dbReference type="InterPro" id="IPR023214">
    <property type="entry name" value="HAD_sf"/>
</dbReference>
<dbReference type="InterPro" id="IPR006068">
    <property type="entry name" value="ATPase_P-typ_cation-transptr_C"/>
</dbReference>
<dbReference type="SUPFAM" id="SSF81653">
    <property type="entry name" value="Calcium ATPase, transduction domain A"/>
    <property type="match status" value="1"/>
</dbReference>
<feature type="transmembrane region" description="Helical" evidence="18">
    <location>
        <begin position="420"/>
        <end position="446"/>
    </location>
</feature>
<dbReference type="EC" id="7.2.2.10" evidence="18"/>
<keyword evidence="10 18" id="KW-0106">Calcium</keyword>
<comment type="function">
    <text evidence="18">Catalyzes the hydrolysis of ATP coupled with the transport of calcium.</text>
</comment>
<reference evidence="22" key="2">
    <citation type="submission" date="2025-09" db="UniProtKB">
        <authorList>
            <consortium name="Ensembl"/>
        </authorList>
    </citation>
    <scope>IDENTIFICATION</scope>
</reference>
<keyword evidence="16 18" id="KW-0406">Ion transport</keyword>
<dbReference type="InterPro" id="IPR036412">
    <property type="entry name" value="HAD-like_sf"/>
</dbReference>
<protein>
    <recommendedName>
        <fullName evidence="18">Calcium-transporting ATPase</fullName>
        <ecNumber evidence="18">7.2.2.10</ecNumber>
    </recommendedName>
</protein>
<keyword evidence="15 18" id="KW-1133">Transmembrane helix</keyword>
<keyword evidence="13" id="KW-0112">Calmodulin-binding</keyword>
<dbReference type="SFLD" id="SFLDS00003">
    <property type="entry name" value="Haloacid_Dehalogenase"/>
    <property type="match status" value="1"/>
</dbReference>
<evidence type="ECO:0000256" key="10">
    <source>
        <dbReference type="ARBA" id="ARBA00022837"/>
    </source>
</evidence>
<evidence type="ECO:0000256" key="13">
    <source>
        <dbReference type="ARBA" id="ARBA00022860"/>
    </source>
</evidence>
<dbReference type="GO" id="GO:0030165">
    <property type="term" value="F:PDZ domain binding"/>
    <property type="evidence" value="ECO:0007669"/>
    <property type="project" value="TreeGrafter"/>
</dbReference>
<dbReference type="GO" id="GO:0051480">
    <property type="term" value="P:regulation of cytosolic calcium ion concentration"/>
    <property type="evidence" value="ECO:0007669"/>
    <property type="project" value="TreeGrafter"/>
</dbReference>
<evidence type="ECO:0000313" key="22">
    <source>
        <dbReference type="Ensembl" id="ENSOKIP00005089166.1"/>
    </source>
</evidence>
<dbReference type="NCBIfam" id="TIGR01494">
    <property type="entry name" value="ATPase_P-type"/>
    <property type="match status" value="3"/>
</dbReference>
<feature type="transmembrane region" description="Helical" evidence="18">
    <location>
        <begin position="1008"/>
        <end position="1028"/>
    </location>
</feature>
<dbReference type="GO" id="GO:0046872">
    <property type="term" value="F:metal ion binding"/>
    <property type="evidence" value="ECO:0007669"/>
    <property type="project" value="UniProtKB-KW"/>
</dbReference>
<dbReference type="Gene3D" id="3.40.1110.10">
    <property type="entry name" value="Calcium-transporting ATPase, cytoplasmic domain N"/>
    <property type="match status" value="1"/>
</dbReference>
<dbReference type="SFLD" id="SFLDG00002">
    <property type="entry name" value="C1.7:_P-type_atpase_like"/>
    <property type="match status" value="1"/>
</dbReference>
<dbReference type="FunFam" id="1.20.1110.10:FF:000008">
    <property type="entry name" value="Calcium-transporting ATPase"/>
    <property type="match status" value="1"/>
</dbReference>
<evidence type="ECO:0000259" key="21">
    <source>
        <dbReference type="SMART" id="SM00831"/>
    </source>
</evidence>
<dbReference type="Gene3D" id="1.20.1110.10">
    <property type="entry name" value="Calcium-transporting ATPase, transmembrane domain"/>
    <property type="match status" value="3"/>
</dbReference>
<dbReference type="FunFam" id="2.70.150.10:FF:000001">
    <property type="entry name" value="Calcium-transporting ATPase"/>
    <property type="match status" value="1"/>
</dbReference>
<dbReference type="SUPFAM" id="SSF81660">
    <property type="entry name" value="Metal cation-transporting ATPase, ATP-binding domain N"/>
    <property type="match status" value="1"/>
</dbReference>
<comment type="subcellular location">
    <subcellularLocation>
        <location evidence="1">Cell membrane</location>
        <topology evidence="1">Multi-pass membrane protein</topology>
    </subcellularLocation>
    <subcellularLocation>
        <location evidence="18">Membrane</location>
        <topology evidence="18">Multi-pass membrane protein</topology>
    </subcellularLocation>
</comment>
<keyword evidence="6 18" id="KW-0109">Calcium transport</keyword>
<evidence type="ECO:0000256" key="18">
    <source>
        <dbReference type="RuleBase" id="RU361146"/>
    </source>
</evidence>
<dbReference type="InterPro" id="IPR023299">
    <property type="entry name" value="ATPase_P-typ_cyto_dom_N"/>
</dbReference>
<dbReference type="GO" id="GO:0098978">
    <property type="term" value="C:glutamatergic synapse"/>
    <property type="evidence" value="ECO:0007669"/>
    <property type="project" value="UniProtKB-ARBA"/>
</dbReference>
<evidence type="ECO:0000256" key="8">
    <source>
        <dbReference type="ARBA" id="ARBA00022723"/>
    </source>
</evidence>
<dbReference type="GO" id="GO:0005886">
    <property type="term" value="C:plasma membrane"/>
    <property type="evidence" value="ECO:0007669"/>
    <property type="project" value="UniProtKB-SubCell"/>
</dbReference>
<dbReference type="GO" id="GO:0005516">
    <property type="term" value="F:calmodulin binding"/>
    <property type="evidence" value="ECO:0007669"/>
    <property type="project" value="UniProtKB-KW"/>
</dbReference>
<dbReference type="Pfam" id="PF00122">
    <property type="entry name" value="E1-E2_ATPase"/>
    <property type="match status" value="1"/>
</dbReference>
<dbReference type="Pfam" id="PF00690">
    <property type="entry name" value="Cation_ATPase_N"/>
    <property type="match status" value="1"/>
</dbReference>
<evidence type="ECO:0000256" key="16">
    <source>
        <dbReference type="ARBA" id="ARBA00023065"/>
    </source>
</evidence>
<dbReference type="InterPro" id="IPR008250">
    <property type="entry name" value="ATPase_P-typ_transduc_dom_A_sf"/>
</dbReference>
<dbReference type="SMART" id="SM00831">
    <property type="entry name" value="Cation_ATPase_N"/>
    <property type="match status" value="1"/>
</dbReference>
<keyword evidence="11 18" id="KW-0067">ATP-binding</keyword>
<name>A0A8C7JIG7_ONCKI</name>
<keyword evidence="3 18" id="KW-0813">Transport</keyword>
<feature type="transmembrane region" description="Helical" evidence="18">
    <location>
        <begin position="970"/>
        <end position="988"/>
    </location>
</feature>
<dbReference type="FunFam" id="3.40.1110.10:FF:000032">
    <property type="entry name" value="Calcium-transporting ATPase"/>
    <property type="match status" value="1"/>
</dbReference>
<dbReference type="InterPro" id="IPR059000">
    <property type="entry name" value="ATPase_P-type_domA"/>
</dbReference>
<dbReference type="FunFam" id="1.20.1110.10:FF:000001">
    <property type="entry name" value="Calcium-transporting ATPase"/>
    <property type="match status" value="1"/>
</dbReference>
<dbReference type="AlphaFoldDB" id="A0A8C7JIG7"/>
<evidence type="ECO:0000256" key="2">
    <source>
        <dbReference type="ARBA" id="ARBA00006124"/>
    </source>
</evidence>
<comment type="catalytic activity">
    <reaction evidence="18">
        <text>Ca(2+)(in) + ATP + H2O = Ca(2+)(out) + ADP + phosphate + H(+)</text>
        <dbReference type="Rhea" id="RHEA:18105"/>
        <dbReference type="ChEBI" id="CHEBI:15377"/>
        <dbReference type="ChEBI" id="CHEBI:15378"/>
        <dbReference type="ChEBI" id="CHEBI:29108"/>
        <dbReference type="ChEBI" id="CHEBI:30616"/>
        <dbReference type="ChEBI" id="CHEBI:43474"/>
        <dbReference type="ChEBI" id="CHEBI:456216"/>
        <dbReference type="EC" id="7.2.2.10"/>
    </reaction>
</comment>
<comment type="similarity">
    <text evidence="2 18">Belongs to the cation transport ATPase (P-type) (TC 3.A.3) family. Type IIB subfamily.</text>
</comment>
<sequence>MGDLANSSVEFKPKKRGSGGGTEVNHAGDFGATLEDLRDLMELRGAEAIQKIQENYTDTEGLCQRLKTSPADGLSDNPSDLEKRGQVFGQNFIPPKKAKSFLELVWEALQDVTLIILEIAAIISLALSFYQPPGEESEACGNVASGAEDEGEAEAGWIEGAAILLSVVCVVLVTAFNDWSKEKQFRGLQSRIEQEQRFAVVRNGTVIQIPVAEMVVGDVAQIKYGDLLPADGILIQGNDLKIDESSLTGESDHVKKSVDKDPMLLSGTHVMEGSGKMLVTAVGINSQTGIIFTLLGAGEGEGEDEKKDKKGKQDGTLEKNQNKAKKQDEAVAMEMQPLKSAEGGEVEAEKKKGNVPKKEKSVLQGKLTKLAVQIGKAGLVMSAITVIILVMYFVIETFVVQGREWLTECTPVYVQYFVKFFIIGVTVLVVAVPEGLPLAVTISLAYSVKKMMKDNNLVRHLDACETMGNATAICSDKTGTLTTNRMTVVQAYAGDQHFHKVPHPDQMNPKVLDTLVNAIAVNSAYTSKIMPPDKEGGLPKQVGNKTECALLGFILDLKRDYAPVREQIPEEKLYKVYTFNSVRKSMSTVVQLPDGSFRLYSKGASEILLKKCSSIMAGGGDPRGFRPRDRDEMVKKVIEPMACDGLRTICVAYKDLPASPEPDWENEAGIVSDLICITVVGIEDPVRPEVPDAIKKCQRAGITVRMVTGDNINTARAIAAKCGIIQPGDDFLCIDGKEFNRRIRNEKGEVEQERIDKVWPKLRVLARSSPTDKHTLVKGIIDSTVLEQRQVVAVTGDGTNDGPALKKADVGFAMGIAGTDVAKEASDIILTDDNFSSIVKAVMWGRNVYDSISKFLQFQLTVNVVAVIVAFTGACITQDSPLKAVQMLWVNLIMDTFASLALATEPPTESLLLRKPYGRNNPLISRTMMKNILGHAIYQLTIIFTLLFAGEKIFNIDSGRNAPLHSPPSEHYTIIFNTFVLMQLFNEINARKIHGERNVFDGIFHNPIFCSIVLGTFLMQFVIVQFGGKPFSCTPLNVEQWLWCLLVGVGELLWGQLITTVPTSRLPCLKEAGHALGKEEMIDDDMADDEQEIDHAERELRRGQILWFRGLNRIQTQIQVVKAFRSPLYDGIEKPESKNSIHDFMAHPEFLINDSVHNIPLIDETDIETEESERSDCNNSLPVTLNSASLCRPASPLHNVETCL</sequence>
<dbReference type="GO" id="GO:0005524">
    <property type="term" value="F:ATP binding"/>
    <property type="evidence" value="ECO:0007669"/>
    <property type="project" value="UniProtKB-KW"/>
</dbReference>
<gene>
    <name evidence="22" type="primary">LOC109869063</name>
</gene>
<evidence type="ECO:0000256" key="3">
    <source>
        <dbReference type="ARBA" id="ARBA00022448"/>
    </source>
</evidence>
<dbReference type="Ensembl" id="ENSOKIT00005095297.1">
    <property type="protein sequence ID" value="ENSOKIP00005089166.1"/>
    <property type="gene ID" value="ENSOKIG00005038591.1"/>
</dbReference>
<dbReference type="Pfam" id="PF12424">
    <property type="entry name" value="ATP_Ca_trans_C"/>
    <property type="match status" value="1"/>
</dbReference>
<dbReference type="InterPro" id="IPR023298">
    <property type="entry name" value="ATPase_P-typ_TM_dom_sf"/>
</dbReference>
<evidence type="ECO:0000256" key="1">
    <source>
        <dbReference type="ARBA" id="ARBA00004651"/>
    </source>
</evidence>
<dbReference type="PANTHER" id="PTHR24093">
    <property type="entry name" value="CATION TRANSPORTING ATPASE"/>
    <property type="match status" value="1"/>
</dbReference>
<dbReference type="PROSITE" id="PS00154">
    <property type="entry name" value="ATPASE_E1_E2"/>
    <property type="match status" value="1"/>
</dbReference>
<organism evidence="22 23">
    <name type="scientific">Oncorhynchus kisutch</name>
    <name type="common">Coho salmon</name>
    <name type="synonym">Salmo kisutch</name>
    <dbReference type="NCBI Taxonomy" id="8019"/>
    <lineage>
        <taxon>Eukaryota</taxon>
        <taxon>Metazoa</taxon>
        <taxon>Chordata</taxon>
        <taxon>Craniata</taxon>
        <taxon>Vertebrata</taxon>
        <taxon>Euteleostomi</taxon>
        <taxon>Actinopterygii</taxon>
        <taxon>Neopterygii</taxon>
        <taxon>Teleostei</taxon>
        <taxon>Protacanthopterygii</taxon>
        <taxon>Salmoniformes</taxon>
        <taxon>Salmonidae</taxon>
        <taxon>Salmoninae</taxon>
        <taxon>Oncorhynchus</taxon>
    </lineage>
</organism>
<evidence type="ECO:0000256" key="15">
    <source>
        <dbReference type="ARBA" id="ARBA00022989"/>
    </source>
</evidence>
<dbReference type="InterPro" id="IPR022141">
    <property type="entry name" value="ATP_Ca_trans_C"/>
</dbReference>
<proteinExistence type="inferred from homology"/>
<keyword evidence="9 18" id="KW-0547">Nucleotide-binding</keyword>
<evidence type="ECO:0000256" key="4">
    <source>
        <dbReference type="ARBA" id="ARBA00022475"/>
    </source>
</evidence>
<dbReference type="InterPro" id="IPR004014">
    <property type="entry name" value="ATPase_P-typ_cation-transptr_N"/>
</dbReference>
<dbReference type="NCBIfam" id="TIGR01517">
    <property type="entry name" value="ATPase-IIB_Ca"/>
    <property type="match status" value="1"/>
</dbReference>
<feature type="transmembrane region" description="Helical" evidence="18">
    <location>
        <begin position="932"/>
        <end position="950"/>
    </location>
</feature>
<dbReference type="InterPro" id="IPR018303">
    <property type="entry name" value="ATPase_P-typ_P_site"/>
</dbReference>
<feature type="compositionally biased region" description="Basic and acidic residues" evidence="20">
    <location>
        <begin position="304"/>
        <end position="328"/>
    </location>
</feature>
<dbReference type="Gene3D" id="2.70.150.10">
    <property type="entry name" value="Calcium-transporting ATPase, cytoplasmic transduction domain A"/>
    <property type="match status" value="1"/>
</dbReference>
<evidence type="ECO:0000256" key="12">
    <source>
        <dbReference type="ARBA" id="ARBA00022842"/>
    </source>
</evidence>
<dbReference type="CDD" id="cd02081">
    <property type="entry name" value="P-type_ATPase_Ca_PMCA-like"/>
    <property type="match status" value="1"/>
</dbReference>
<dbReference type="Pfam" id="PF00689">
    <property type="entry name" value="Cation_ATPase_C"/>
    <property type="match status" value="1"/>
</dbReference>
<dbReference type="InterPro" id="IPR006408">
    <property type="entry name" value="P-type_ATPase_IIB"/>
</dbReference>
<feature type="region of interest" description="Disordered" evidence="20">
    <location>
        <begin position="1"/>
        <end position="28"/>
    </location>
</feature>
<feature type="coiled-coil region" evidence="19">
    <location>
        <begin position="1079"/>
        <end position="1106"/>
    </location>
</feature>
<comment type="caution">
    <text evidence="18">Lacks conserved residue(s) required for the propagation of feature annotation.</text>
</comment>
<evidence type="ECO:0000256" key="14">
    <source>
        <dbReference type="ARBA" id="ARBA00022967"/>
    </source>
</evidence>
<keyword evidence="4" id="KW-1003">Cell membrane</keyword>
<keyword evidence="7 18" id="KW-0812">Transmembrane</keyword>
<dbReference type="Gene3D" id="3.40.50.1000">
    <property type="entry name" value="HAD superfamily/HAD-like"/>
    <property type="match status" value="1"/>
</dbReference>
<dbReference type="SUPFAM" id="SSF56784">
    <property type="entry name" value="HAD-like"/>
    <property type="match status" value="1"/>
</dbReference>
<feature type="region of interest" description="Disordered" evidence="20">
    <location>
        <begin position="300"/>
        <end position="328"/>
    </location>
</feature>
<evidence type="ECO:0000256" key="11">
    <source>
        <dbReference type="ARBA" id="ARBA00022840"/>
    </source>
</evidence>
<feature type="domain" description="Cation-transporting P-type ATPase N-terminal" evidence="21">
    <location>
        <begin position="53"/>
        <end position="129"/>
    </location>
</feature>
<dbReference type="PANTHER" id="PTHR24093:SF284">
    <property type="entry name" value="PLASMA MEMBRANE CALCIUM-TRANSPORTING ATPASE 3"/>
    <property type="match status" value="1"/>
</dbReference>
<keyword evidence="17 18" id="KW-0472">Membrane</keyword>
<dbReference type="Pfam" id="PF13246">
    <property type="entry name" value="Cation_ATPase"/>
    <property type="match status" value="1"/>
</dbReference>
<dbReference type="PRINTS" id="PR00119">
    <property type="entry name" value="CATATPASE"/>
</dbReference>
<keyword evidence="12" id="KW-0460">Magnesium</keyword>
<dbReference type="FunFam" id="1.20.1110.10:FF:000002">
    <property type="entry name" value="Calcium-transporting ATPase"/>
    <property type="match status" value="1"/>
</dbReference>
<evidence type="ECO:0000256" key="6">
    <source>
        <dbReference type="ARBA" id="ARBA00022568"/>
    </source>
</evidence>
<dbReference type="GO" id="GO:0016887">
    <property type="term" value="F:ATP hydrolysis activity"/>
    <property type="evidence" value="ECO:0007669"/>
    <property type="project" value="InterPro"/>
</dbReference>
<dbReference type="SUPFAM" id="SSF81665">
    <property type="entry name" value="Calcium ATPase, transmembrane domain M"/>
    <property type="match status" value="1"/>
</dbReference>
<dbReference type="InterPro" id="IPR044492">
    <property type="entry name" value="P_typ_ATPase_HD_dom"/>
</dbReference>
<accession>A0A8C7JIG7</accession>
<feature type="transmembrane region" description="Helical" evidence="18">
    <location>
        <begin position="379"/>
        <end position="400"/>
    </location>
</feature>
<dbReference type="Pfam" id="PF08282">
    <property type="entry name" value="Hydrolase_3"/>
    <property type="match status" value="1"/>
</dbReference>
<dbReference type="SFLD" id="SFLDF00027">
    <property type="entry name" value="p-type_atpase"/>
    <property type="match status" value="1"/>
</dbReference>
<evidence type="ECO:0000256" key="20">
    <source>
        <dbReference type="SAM" id="MobiDB-lite"/>
    </source>
</evidence>
<dbReference type="GeneTree" id="ENSGT00940000165254"/>
<reference evidence="22" key="1">
    <citation type="submission" date="2025-08" db="UniProtKB">
        <authorList>
            <consortium name="Ensembl"/>
        </authorList>
    </citation>
    <scope>IDENTIFICATION</scope>
</reference>
<dbReference type="GO" id="GO:0005388">
    <property type="term" value="F:P-type calcium transporter activity"/>
    <property type="evidence" value="ECO:0007669"/>
    <property type="project" value="UniProtKB-EC"/>
</dbReference>
<keyword evidence="14" id="KW-1278">Translocase</keyword>
<dbReference type="InterPro" id="IPR001757">
    <property type="entry name" value="P_typ_ATPase"/>
</dbReference>
<evidence type="ECO:0000256" key="19">
    <source>
        <dbReference type="SAM" id="Coils"/>
    </source>
</evidence>
<evidence type="ECO:0000256" key="7">
    <source>
        <dbReference type="ARBA" id="ARBA00022692"/>
    </source>
</evidence>
<keyword evidence="8" id="KW-0479">Metal-binding</keyword>
<evidence type="ECO:0000256" key="5">
    <source>
        <dbReference type="ARBA" id="ARBA00022553"/>
    </source>
</evidence>
<evidence type="ECO:0000313" key="23">
    <source>
        <dbReference type="Proteomes" id="UP000694557"/>
    </source>
</evidence>
<dbReference type="Proteomes" id="UP000694557">
    <property type="component" value="Unassembled WGS sequence"/>
</dbReference>
<evidence type="ECO:0000256" key="9">
    <source>
        <dbReference type="ARBA" id="ARBA00022741"/>
    </source>
</evidence>